<dbReference type="PANTHER" id="PTHR48475">
    <property type="entry name" value="RIBONUCLEASE H"/>
    <property type="match status" value="1"/>
</dbReference>
<evidence type="ECO:0000313" key="2">
    <source>
        <dbReference type="EMBL" id="RDX70821.1"/>
    </source>
</evidence>
<gene>
    <name evidence="2" type="ORF">CR513_49886</name>
</gene>
<feature type="domain" description="RNase H type-1" evidence="1">
    <location>
        <begin position="69"/>
        <end position="140"/>
    </location>
</feature>
<keyword evidence="3" id="KW-1185">Reference proteome</keyword>
<dbReference type="Gene3D" id="3.30.420.10">
    <property type="entry name" value="Ribonuclease H-like superfamily/Ribonuclease H"/>
    <property type="match status" value="1"/>
</dbReference>
<dbReference type="GO" id="GO:0003676">
    <property type="term" value="F:nucleic acid binding"/>
    <property type="evidence" value="ECO:0007669"/>
    <property type="project" value="InterPro"/>
</dbReference>
<dbReference type="SUPFAM" id="SSF53098">
    <property type="entry name" value="Ribonuclease H-like"/>
    <property type="match status" value="1"/>
</dbReference>
<accession>A0A371EXS2</accession>
<feature type="non-terminal residue" evidence="2">
    <location>
        <position position="1"/>
    </location>
</feature>
<comment type="caution">
    <text evidence="2">The sequence shown here is derived from an EMBL/GenBank/DDBJ whole genome shotgun (WGS) entry which is preliminary data.</text>
</comment>
<evidence type="ECO:0000259" key="1">
    <source>
        <dbReference type="Pfam" id="PF13456"/>
    </source>
</evidence>
<dbReference type="InterPro" id="IPR036397">
    <property type="entry name" value="RNaseH_sf"/>
</dbReference>
<dbReference type="Proteomes" id="UP000257109">
    <property type="component" value="Unassembled WGS sequence"/>
</dbReference>
<proteinExistence type="predicted"/>
<protein>
    <recommendedName>
        <fullName evidence="1">RNase H type-1 domain-containing protein</fullName>
    </recommendedName>
</protein>
<dbReference type="InterPro" id="IPR002156">
    <property type="entry name" value="RNaseH_domain"/>
</dbReference>
<dbReference type="AlphaFoldDB" id="A0A371EXS2"/>
<dbReference type="Pfam" id="PF13456">
    <property type="entry name" value="RVT_3"/>
    <property type="match status" value="1"/>
</dbReference>
<reference evidence="2" key="1">
    <citation type="submission" date="2018-05" db="EMBL/GenBank/DDBJ databases">
        <title>Draft genome of Mucuna pruriens seed.</title>
        <authorList>
            <person name="Nnadi N.E."/>
            <person name="Vos R."/>
            <person name="Hasami M.H."/>
            <person name="Devisetty U.K."/>
            <person name="Aguiy J.C."/>
        </authorList>
    </citation>
    <scope>NUCLEOTIDE SEQUENCE [LARGE SCALE GENOMIC DNA]</scope>
    <source>
        <strain evidence="2">JCA_2017</strain>
    </source>
</reference>
<dbReference type="GO" id="GO:0004523">
    <property type="term" value="F:RNA-DNA hybrid ribonuclease activity"/>
    <property type="evidence" value="ECO:0007669"/>
    <property type="project" value="InterPro"/>
</dbReference>
<dbReference type="EMBL" id="QJKJ01011561">
    <property type="protein sequence ID" value="RDX70821.1"/>
    <property type="molecule type" value="Genomic_DNA"/>
</dbReference>
<dbReference type="OrthoDB" id="1934793at2759"/>
<dbReference type="InterPro" id="IPR012337">
    <property type="entry name" value="RNaseH-like_sf"/>
</dbReference>
<organism evidence="2 3">
    <name type="scientific">Mucuna pruriens</name>
    <name type="common">Velvet bean</name>
    <name type="synonym">Dolichos pruriens</name>
    <dbReference type="NCBI Taxonomy" id="157652"/>
    <lineage>
        <taxon>Eukaryota</taxon>
        <taxon>Viridiplantae</taxon>
        <taxon>Streptophyta</taxon>
        <taxon>Embryophyta</taxon>
        <taxon>Tracheophyta</taxon>
        <taxon>Spermatophyta</taxon>
        <taxon>Magnoliopsida</taxon>
        <taxon>eudicotyledons</taxon>
        <taxon>Gunneridae</taxon>
        <taxon>Pentapetalae</taxon>
        <taxon>rosids</taxon>
        <taxon>fabids</taxon>
        <taxon>Fabales</taxon>
        <taxon>Fabaceae</taxon>
        <taxon>Papilionoideae</taxon>
        <taxon>50 kb inversion clade</taxon>
        <taxon>NPAAA clade</taxon>
        <taxon>indigoferoid/millettioid clade</taxon>
        <taxon>Phaseoleae</taxon>
        <taxon>Mucuna</taxon>
    </lineage>
</organism>
<evidence type="ECO:0000313" key="3">
    <source>
        <dbReference type="Proteomes" id="UP000257109"/>
    </source>
</evidence>
<dbReference type="PANTHER" id="PTHR48475:SF2">
    <property type="entry name" value="RIBONUCLEASE H"/>
    <property type="match status" value="1"/>
</dbReference>
<name>A0A371EXS2_MUCPR</name>
<sequence>MVTLSVQLSKFDISYESKGHVIAQALADFITEMAVSGPAIEENSGWLLSVDGAPNQSRSEAGVILEGPNKVEYEALLTRMRLTNELKAKTLTAKSNSKLIIGQVNGEYQARDPQLTKYLKRATGMASTFEKFKLHHVPRE</sequence>